<dbReference type="SMART" id="SM00382">
    <property type="entry name" value="AAA"/>
    <property type="match status" value="1"/>
</dbReference>
<dbReference type="CDD" id="cd19499">
    <property type="entry name" value="RecA-like_ClpB_Hsp104-like"/>
    <property type="match status" value="1"/>
</dbReference>
<feature type="domain" description="AAA+ ATPase" evidence="4">
    <location>
        <begin position="397"/>
        <end position="539"/>
    </location>
</feature>
<dbReference type="InterPro" id="IPR003593">
    <property type="entry name" value="AAA+_ATPase"/>
</dbReference>
<protein>
    <recommendedName>
        <fullName evidence="4">AAA+ ATPase domain-containing protein</fullName>
    </recommendedName>
</protein>
<evidence type="ECO:0000256" key="2">
    <source>
        <dbReference type="ARBA" id="ARBA00022840"/>
    </source>
</evidence>
<dbReference type="InterPro" id="IPR027417">
    <property type="entry name" value="P-loop_NTPase"/>
</dbReference>
<dbReference type="RefSeq" id="WP_344656416.1">
    <property type="nucleotide sequence ID" value="NZ_BAAAQM010000007.1"/>
</dbReference>
<dbReference type="InterPro" id="IPR001270">
    <property type="entry name" value="ClpA/B"/>
</dbReference>
<dbReference type="SUPFAM" id="SSF52540">
    <property type="entry name" value="P-loop containing nucleoside triphosphate hydrolases"/>
    <property type="match status" value="1"/>
</dbReference>
<dbReference type="InterPro" id="IPR003959">
    <property type="entry name" value="ATPase_AAA_core"/>
</dbReference>
<dbReference type="EMBL" id="BAAAQM010000007">
    <property type="protein sequence ID" value="GAA1961264.1"/>
    <property type="molecule type" value="Genomic_DNA"/>
</dbReference>
<dbReference type="PANTHER" id="PTHR11638:SF18">
    <property type="entry name" value="HEAT SHOCK PROTEIN 104"/>
    <property type="match status" value="1"/>
</dbReference>
<evidence type="ECO:0000313" key="5">
    <source>
        <dbReference type="EMBL" id="GAA1961264.1"/>
    </source>
</evidence>
<feature type="region of interest" description="Disordered" evidence="3">
    <location>
        <begin position="1"/>
        <end position="26"/>
    </location>
</feature>
<keyword evidence="1" id="KW-0547">Nucleotide-binding</keyword>
<organism evidence="5 6">
    <name type="scientific">Catenulispora subtropica</name>
    <dbReference type="NCBI Taxonomy" id="450798"/>
    <lineage>
        <taxon>Bacteria</taxon>
        <taxon>Bacillati</taxon>
        <taxon>Actinomycetota</taxon>
        <taxon>Actinomycetes</taxon>
        <taxon>Catenulisporales</taxon>
        <taxon>Catenulisporaceae</taxon>
        <taxon>Catenulispora</taxon>
    </lineage>
</organism>
<feature type="region of interest" description="Disordered" evidence="3">
    <location>
        <begin position="116"/>
        <end position="162"/>
    </location>
</feature>
<name>A0ABN2R109_9ACTN</name>
<sequence length="678" mass="73968">MTEPLPGPPLDRPRPPTDPAPAPAPANGSLPVWAVVLGWELRRGRQVILHGEVNDRFWLWGRPAGFQEVVADYLATTGAEIVLWWDPLDGVTFPFPHHAERFADLLLALGRADADTLAPAGPDRGPGHPGDPGDPGGTGDPGDPEQPARPGSRRAASARAARGVLRAHGPRAALPTDVTEVLDMARRVAASPLAATAFVFQDLDVALPVSDPASADGYLRLRAAMTGAAVPAAPAEEEPHRRNAVLAVTGSLARLPHWLHAEDPRVVTLQVNRPDQGERRWWLDQLRPGIHGAGPGDDLEPLVRATDGLAGWELDALVRTSVLRGIPADRPAQLLDALRFNVRTNPWERLDRDTIVHSAELLGAQVIGQETAVDAVAEALKIAYLGLDFGASGTARPRGVFFFVGPTGVGKTELAKAVTRLLFGDEAAFARFDMSEYREEHAAERLAGAPPGYVGYEQGGELTRRVQARPFSVLLFDEIEKAHPVVLDKFLQILEDGRLTDGRGQTAHFSQSLIIFTSNTGADAMWDLITTTADDLPYREVREHFTREVENAFQNLRRPEIYGRLKPGVVVFDLLRSRHVAGIADRLLDQIAESVLERRKAVLDLDRAAIGDWILARMRMPENARYGGRQIRNELEALRIALVEYFLRADPEPGSRLRVGITPDGVFEIRNMTTGSGP</sequence>
<feature type="compositionally biased region" description="Pro residues" evidence="3">
    <location>
        <begin position="1"/>
        <end position="24"/>
    </location>
</feature>
<dbReference type="Gene3D" id="3.40.50.300">
    <property type="entry name" value="P-loop containing nucleotide triphosphate hydrolases"/>
    <property type="match status" value="1"/>
</dbReference>
<proteinExistence type="predicted"/>
<dbReference type="Proteomes" id="UP001499854">
    <property type="component" value="Unassembled WGS sequence"/>
</dbReference>
<comment type="caution">
    <text evidence="5">The sequence shown here is derived from an EMBL/GenBank/DDBJ whole genome shotgun (WGS) entry which is preliminary data.</text>
</comment>
<feature type="compositionally biased region" description="Low complexity" evidence="3">
    <location>
        <begin position="148"/>
        <end position="162"/>
    </location>
</feature>
<keyword evidence="6" id="KW-1185">Reference proteome</keyword>
<dbReference type="Pfam" id="PF07724">
    <property type="entry name" value="AAA_2"/>
    <property type="match status" value="1"/>
</dbReference>
<keyword evidence="2" id="KW-0067">ATP-binding</keyword>
<dbReference type="PRINTS" id="PR00300">
    <property type="entry name" value="CLPPROTEASEA"/>
</dbReference>
<evidence type="ECO:0000256" key="3">
    <source>
        <dbReference type="SAM" id="MobiDB-lite"/>
    </source>
</evidence>
<accession>A0ABN2R109</accession>
<feature type="compositionally biased region" description="Gly residues" evidence="3">
    <location>
        <begin position="127"/>
        <end position="140"/>
    </location>
</feature>
<evidence type="ECO:0000256" key="1">
    <source>
        <dbReference type="ARBA" id="ARBA00022741"/>
    </source>
</evidence>
<dbReference type="PANTHER" id="PTHR11638">
    <property type="entry name" value="ATP-DEPENDENT CLP PROTEASE"/>
    <property type="match status" value="1"/>
</dbReference>
<reference evidence="5 6" key="1">
    <citation type="journal article" date="2019" name="Int. J. Syst. Evol. Microbiol.">
        <title>The Global Catalogue of Microorganisms (GCM) 10K type strain sequencing project: providing services to taxonomists for standard genome sequencing and annotation.</title>
        <authorList>
            <consortium name="The Broad Institute Genomics Platform"/>
            <consortium name="The Broad Institute Genome Sequencing Center for Infectious Disease"/>
            <person name="Wu L."/>
            <person name="Ma J."/>
        </authorList>
    </citation>
    <scope>NUCLEOTIDE SEQUENCE [LARGE SCALE GENOMIC DNA]</scope>
    <source>
        <strain evidence="5 6">JCM 16013</strain>
    </source>
</reference>
<gene>
    <name evidence="5" type="ORF">GCM10009838_17270</name>
</gene>
<evidence type="ECO:0000313" key="6">
    <source>
        <dbReference type="Proteomes" id="UP001499854"/>
    </source>
</evidence>
<dbReference type="InterPro" id="IPR050130">
    <property type="entry name" value="ClpA_ClpB"/>
</dbReference>
<evidence type="ECO:0000259" key="4">
    <source>
        <dbReference type="SMART" id="SM00382"/>
    </source>
</evidence>